<dbReference type="Proteomes" id="UP000293637">
    <property type="component" value="Unassembled WGS sequence"/>
</dbReference>
<dbReference type="AlphaFoldDB" id="A0A4Q9WCA1"/>
<dbReference type="Pfam" id="PF13738">
    <property type="entry name" value="Pyr_redox_3"/>
    <property type="match status" value="1"/>
</dbReference>
<evidence type="ECO:0000313" key="2">
    <source>
        <dbReference type="Proteomes" id="UP000293637"/>
    </source>
</evidence>
<protein>
    <submittedName>
        <fullName evidence="1">Pyridine nucleotide-disulfide oxidoreductase</fullName>
    </submittedName>
</protein>
<organism evidence="1 2">
    <name type="scientific">Staphylococcus lugdunensis</name>
    <dbReference type="NCBI Taxonomy" id="28035"/>
    <lineage>
        <taxon>Bacteria</taxon>
        <taxon>Bacillati</taxon>
        <taxon>Bacillota</taxon>
        <taxon>Bacilli</taxon>
        <taxon>Bacillales</taxon>
        <taxon>Staphylococcaceae</taxon>
        <taxon>Staphylococcus</taxon>
    </lineage>
</organism>
<dbReference type="SUPFAM" id="SSF51905">
    <property type="entry name" value="FAD/NAD(P)-binding domain"/>
    <property type="match status" value="1"/>
</dbReference>
<accession>A0A4Q9WCA1</accession>
<dbReference type="InterPro" id="IPR036188">
    <property type="entry name" value="FAD/NAD-bd_sf"/>
</dbReference>
<dbReference type="Gene3D" id="3.50.50.60">
    <property type="entry name" value="FAD/NAD(P)-binding domain"/>
    <property type="match status" value="1"/>
</dbReference>
<dbReference type="PANTHER" id="PTHR38663:SF1">
    <property type="entry name" value="L-ORNITHINE N(5)-MONOOXYGENASE"/>
    <property type="match status" value="1"/>
</dbReference>
<comment type="caution">
    <text evidence="1">The sequence shown here is derived from an EMBL/GenBank/DDBJ whole genome shotgun (WGS) entry which is preliminary data.</text>
</comment>
<evidence type="ECO:0000313" key="1">
    <source>
        <dbReference type="EMBL" id="TBW72983.1"/>
    </source>
</evidence>
<dbReference type="EMBL" id="SCHB01000002">
    <property type="protein sequence ID" value="TBW72983.1"/>
    <property type="molecule type" value="Genomic_DNA"/>
</dbReference>
<reference evidence="1 2" key="1">
    <citation type="journal article" date="2019" name="Sci. Transl. Med.">
        <title>Quorum sensing between bacterial species on the skin protects against epidermal injury in atopic dermatitis.</title>
        <authorList>
            <person name="Williams M.R."/>
        </authorList>
    </citation>
    <scope>NUCLEOTIDE SEQUENCE [LARGE SCALE GENOMIC DNA]</scope>
    <source>
        <strain evidence="1 2">E7</strain>
    </source>
</reference>
<dbReference type="PANTHER" id="PTHR38663">
    <property type="match status" value="1"/>
</dbReference>
<name>A0A4Q9WCA1_STALU</name>
<sequence length="389" mass="45206">MHWTIIGGGLQGTTIAIKLRHHGLPLENLTIIDPYTSLCEQFNQFSQRIRMPFLRSPFVHHCHPNPFHLKQFAKYHQYTGATYGKYKRPQRDMFMDHTHQQIHDYNLNMCHRQGKVSHIRKQQSQWQLELQDGTLFNTDCVVLANGCNHQPYIPDIFQQQPDITHIFQTNIDETIYQHTAHVVGSGISAAHLTLKLIDLQPNNTIHLWMNKQFEIHDFDADPGWLGPKNMNRFLQIESSQKRMAIINQERHKGSLPHELYLRLKKYVSEGRLIIHQSPIKHISDHHCYTEQEQHPYNHILLATGFKPTLLQQPMVKNLIQQEQAPITMSGFPQITSELEWLPQLFVAGGLADLELGPFARNIMGGRDAAERIYQAYQRLTQKPYKRGSA</sequence>
<proteinExistence type="predicted"/>
<gene>
    <name evidence="1" type="ORF">EQ812_03830</name>
</gene>
<dbReference type="GeneID" id="58090193"/>
<dbReference type="RefSeq" id="WP_002493111.1">
    <property type="nucleotide sequence ID" value="NZ_AP021848.1"/>
</dbReference>